<dbReference type="STRING" id="104452.A0A0L7LVI0"/>
<feature type="transmembrane region" description="Helical" evidence="10">
    <location>
        <begin position="80"/>
        <end position="99"/>
    </location>
</feature>
<sequence>MDGLMPMFQRHAICSGCRLIFYEKFRDAFKDDNGKVSLRVASLGAVPNVQRAALVNMGDLAAYDYTKQFLKREFGMADNAFVHAIAAFAAGFVAAVLGTPADVMKTRLMNQPVGPDGRILTVVDAIGALGAHQLDSFREHHAGYRRENVLEITVGNGRLRVAKKDGILTLKKGFLPLLIIPSDGAYRLVRLKTSCFRYYRRENILEIIVGNGRLRAAEKRGILTLEKGFLSLLIPSALTD</sequence>
<dbReference type="AlphaFoldDB" id="A0A0L7LVI0"/>
<feature type="repeat" description="Solcar" evidence="8">
    <location>
        <begin position="78"/>
        <end position="197"/>
    </location>
</feature>
<keyword evidence="12" id="KW-1185">Reference proteome</keyword>
<dbReference type="InterPro" id="IPR050391">
    <property type="entry name" value="Mito_Metabolite_Transporter"/>
</dbReference>
<keyword evidence="5" id="KW-0677">Repeat</keyword>
<dbReference type="Pfam" id="PF00153">
    <property type="entry name" value="Mito_carr"/>
    <property type="match status" value="1"/>
</dbReference>
<protein>
    <submittedName>
        <fullName evidence="11">Putative mitochondrial brown fat uncoupling protein</fullName>
    </submittedName>
</protein>
<evidence type="ECO:0000313" key="11">
    <source>
        <dbReference type="EMBL" id="KOB79440.1"/>
    </source>
</evidence>
<name>A0A0L7LVI0_OPEBR</name>
<evidence type="ECO:0000256" key="2">
    <source>
        <dbReference type="ARBA" id="ARBA00006375"/>
    </source>
</evidence>
<comment type="similarity">
    <text evidence="2 9">Belongs to the mitochondrial carrier (TC 2.A.29) family.</text>
</comment>
<gene>
    <name evidence="11" type="ORF">OBRU01_00239</name>
</gene>
<reference evidence="11 12" key="1">
    <citation type="journal article" date="2015" name="Genome Biol. Evol.">
        <title>The genome of winter moth (Operophtera brumata) provides a genomic perspective on sexual dimorphism and phenology.</title>
        <authorList>
            <person name="Derks M.F."/>
            <person name="Smit S."/>
            <person name="Salis L."/>
            <person name="Schijlen E."/>
            <person name="Bossers A."/>
            <person name="Mateman C."/>
            <person name="Pijl A.S."/>
            <person name="de Ridder D."/>
            <person name="Groenen M.A."/>
            <person name="Visser M.E."/>
            <person name="Megens H.J."/>
        </authorList>
    </citation>
    <scope>NUCLEOTIDE SEQUENCE [LARGE SCALE GENOMIC DNA]</scope>
    <source>
        <strain evidence="11">WM2013NL</strain>
        <tissue evidence="11">Head and thorax</tissue>
    </source>
</reference>
<evidence type="ECO:0000256" key="10">
    <source>
        <dbReference type="SAM" id="Phobius"/>
    </source>
</evidence>
<comment type="subcellular location">
    <subcellularLocation>
        <location evidence="1">Membrane</location>
        <topology evidence="1">Multi-pass membrane protein</topology>
    </subcellularLocation>
</comment>
<dbReference type="Gene3D" id="1.50.40.10">
    <property type="entry name" value="Mitochondrial carrier domain"/>
    <property type="match status" value="1"/>
</dbReference>
<keyword evidence="6 10" id="KW-1133">Transmembrane helix</keyword>
<evidence type="ECO:0000256" key="9">
    <source>
        <dbReference type="RuleBase" id="RU000488"/>
    </source>
</evidence>
<dbReference type="InterPro" id="IPR018108">
    <property type="entry name" value="MCP_transmembrane"/>
</dbReference>
<comment type="caution">
    <text evidence="11">The sequence shown here is derived from an EMBL/GenBank/DDBJ whole genome shotgun (WGS) entry which is preliminary data.</text>
</comment>
<dbReference type="SUPFAM" id="SSF103506">
    <property type="entry name" value="Mitochondrial carrier"/>
    <property type="match status" value="1"/>
</dbReference>
<dbReference type="Proteomes" id="UP000037510">
    <property type="component" value="Unassembled WGS sequence"/>
</dbReference>
<keyword evidence="4 8" id="KW-0812">Transmembrane</keyword>
<keyword evidence="3 9" id="KW-0813">Transport</keyword>
<evidence type="ECO:0000256" key="6">
    <source>
        <dbReference type="ARBA" id="ARBA00022989"/>
    </source>
</evidence>
<evidence type="ECO:0000256" key="1">
    <source>
        <dbReference type="ARBA" id="ARBA00004141"/>
    </source>
</evidence>
<dbReference type="GO" id="GO:0016020">
    <property type="term" value="C:membrane"/>
    <property type="evidence" value="ECO:0007669"/>
    <property type="project" value="UniProtKB-SubCell"/>
</dbReference>
<dbReference type="EMBL" id="JTDY01000012">
    <property type="protein sequence ID" value="KOB79440.1"/>
    <property type="molecule type" value="Genomic_DNA"/>
</dbReference>
<accession>A0A0L7LVI0</accession>
<proteinExistence type="inferred from homology"/>
<organism evidence="11 12">
    <name type="scientific">Operophtera brumata</name>
    <name type="common">Winter moth</name>
    <name type="synonym">Phalaena brumata</name>
    <dbReference type="NCBI Taxonomy" id="104452"/>
    <lineage>
        <taxon>Eukaryota</taxon>
        <taxon>Metazoa</taxon>
        <taxon>Ecdysozoa</taxon>
        <taxon>Arthropoda</taxon>
        <taxon>Hexapoda</taxon>
        <taxon>Insecta</taxon>
        <taxon>Pterygota</taxon>
        <taxon>Neoptera</taxon>
        <taxon>Endopterygota</taxon>
        <taxon>Lepidoptera</taxon>
        <taxon>Glossata</taxon>
        <taxon>Ditrysia</taxon>
        <taxon>Geometroidea</taxon>
        <taxon>Geometridae</taxon>
        <taxon>Larentiinae</taxon>
        <taxon>Operophtera</taxon>
    </lineage>
</organism>
<evidence type="ECO:0000256" key="8">
    <source>
        <dbReference type="PROSITE-ProRule" id="PRU00282"/>
    </source>
</evidence>
<evidence type="ECO:0000256" key="7">
    <source>
        <dbReference type="ARBA" id="ARBA00023136"/>
    </source>
</evidence>
<evidence type="ECO:0000256" key="4">
    <source>
        <dbReference type="ARBA" id="ARBA00022692"/>
    </source>
</evidence>
<evidence type="ECO:0000256" key="5">
    <source>
        <dbReference type="ARBA" id="ARBA00022737"/>
    </source>
</evidence>
<evidence type="ECO:0000313" key="12">
    <source>
        <dbReference type="Proteomes" id="UP000037510"/>
    </source>
</evidence>
<keyword evidence="7 8" id="KW-0472">Membrane</keyword>
<evidence type="ECO:0000256" key="3">
    <source>
        <dbReference type="ARBA" id="ARBA00022448"/>
    </source>
</evidence>
<dbReference type="PROSITE" id="PS50920">
    <property type="entry name" value="SOLCAR"/>
    <property type="match status" value="1"/>
</dbReference>
<dbReference type="InterPro" id="IPR023395">
    <property type="entry name" value="MCP_dom_sf"/>
</dbReference>
<dbReference type="PANTHER" id="PTHR45618">
    <property type="entry name" value="MITOCHONDRIAL DICARBOXYLATE CARRIER-RELATED"/>
    <property type="match status" value="1"/>
</dbReference>